<keyword evidence="2" id="KW-1185">Reference proteome</keyword>
<comment type="caution">
    <text evidence="1">The sequence shown here is derived from an EMBL/GenBank/DDBJ whole genome shotgun (WGS) entry which is preliminary data.</text>
</comment>
<sequence>MTGAALVQTSLLKAMSMSVLRNNGVRFGVRHEALAASAWSNALLSPRIAPGAYERRPDAGDGQDNPFNLSTKKTAQFALYAIVGHEQAQMEGSKNP</sequence>
<dbReference type="EMBL" id="BSNZ01000002">
    <property type="protein sequence ID" value="GLQ83148.1"/>
    <property type="molecule type" value="Genomic_DNA"/>
</dbReference>
<evidence type="ECO:0000313" key="2">
    <source>
        <dbReference type="Proteomes" id="UP001156708"/>
    </source>
</evidence>
<dbReference type="AlphaFoldDB" id="A0AA37SEN4"/>
<accession>A0AA37SEN4</accession>
<proteinExistence type="predicted"/>
<dbReference type="Proteomes" id="UP001156708">
    <property type="component" value="Unassembled WGS sequence"/>
</dbReference>
<evidence type="ECO:0000313" key="1">
    <source>
        <dbReference type="EMBL" id="GLQ83148.1"/>
    </source>
</evidence>
<organism evidence="1 2">
    <name type="scientific">Gluconobacter sphaericus NBRC 12467</name>
    <dbReference type="NCBI Taxonomy" id="1307951"/>
    <lineage>
        <taxon>Bacteria</taxon>
        <taxon>Pseudomonadati</taxon>
        <taxon>Pseudomonadota</taxon>
        <taxon>Alphaproteobacteria</taxon>
        <taxon>Acetobacterales</taxon>
        <taxon>Acetobacteraceae</taxon>
        <taxon>Gluconobacter</taxon>
    </lineage>
</organism>
<name>A0AA37SEN4_9PROT</name>
<reference evidence="2" key="1">
    <citation type="journal article" date="2019" name="Int. J. Syst. Evol. Microbiol.">
        <title>The Global Catalogue of Microorganisms (GCM) 10K type strain sequencing project: providing services to taxonomists for standard genome sequencing and annotation.</title>
        <authorList>
            <consortium name="The Broad Institute Genomics Platform"/>
            <consortium name="The Broad Institute Genome Sequencing Center for Infectious Disease"/>
            <person name="Wu L."/>
            <person name="Ma J."/>
        </authorList>
    </citation>
    <scope>NUCLEOTIDE SEQUENCE [LARGE SCALE GENOMIC DNA]</scope>
    <source>
        <strain evidence="2">NBRC 12467</strain>
    </source>
</reference>
<protein>
    <submittedName>
        <fullName evidence="1">Uncharacterized protein</fullName>
    </submittedName>
</protein>
<gene>
    <name evidence="1" type="ORF">GCM10007872_00560</name>
</gene>